<feature type="region of interest" description="Disordered" evidence="1">
    <location>
        <begin position="1"/>
        <end position="58"/>
    </location>
</feature>
<organism evidence="2 3">
    <name type="scientific">Colletotrichum kahawae</name>
    <name type="common">Coffee berry disease fungus</name>
    <dbReference type="NCBI Taxonomy" id="34407"/>
    <lineage>
        <taxon>Eukaryota</taxon>
        <taxon>Fungi</taxon>
        <taxon>Dikarya</taxon>
        <taxon>Ascomycota</taxon>
        <taxon>Pezizomycotina</taxon>
        <taxon>Sordariomycetes</taxon>
        <taxon>Hypocreomycetidae</taxon>
        <taxon>Glomerellales</taxon>
        <taxon>Glomerellaceae</taxon>
        <taxon>Colletotrichum</taxon>
        <taxon>Colletotrichum gloeosporioides species complex</taxon>
    </lineage>
</organism>
<protein>
    <submittedName>
        <fullName evidence="2">Uncharacterized protein</fullName>
    </submittedName>
</protein>
<accession>A0AAE0DDR8</accession>
<evidence type="ECO:0000313" key="3">
    <source>
        <dbReference type="Proteomes" id="UP001281614"/>
    </source>
</evidence>
<dbReference type="AlphaFoldDB" id="A0AAE0DDR8"/>
<name>A0AAE0DDR8_COLKA</name>
<comment type="caution">
    <text evidence="2">The sequence shown here is derived from an EMBL/GenBank/DDBJ whole genome shotgun (WGS) entry which is preliminary data.</text>
</comment>
<dbReference type="EMBL" id="VYYT01000057">
    <property type="protein sequence ID" value="KAK2773387.1"/>
    <property type="molecule type" value="Genomic_DNA"/>
</dbReference>
<dbReference type="Proteomes" id="UP001281614">
    <property type="component" value="Unassembled WGS sequence"/>
</dbReference>
<evidence type="ECO:0000313" key="2">
    <source>
        <dbReference type="EMBL" id="KAK2773387.1"/>
    </source>
</evidence>
<keyword evidence="3" id="KW-1185">Reference proteome</keyword>
<proteinExistence type="predicted"/>
<gene>
    <name evidence="2" type="ORF">CKAH01_03847</name>
</gene>
<reference evidence="2" key="1">
    <citation type="submission" date="2023-02" db="EMBL/GenBank/DDBJ databases">
        <title>Colletotrichum kahawae CIFC_Que2 genome sequencing and assembly.</title>
        <authorList>
            <person name="Baroncelli R."/>
        </authorList>
    </citation>
    <scope>NUCLEOTIDE SEQUENCE</scope>
    <source>
        <strain evidence="2">CIFC_Que2</strain>
    </source>
</reference>
<sequence length="201" mass="21349">MEDGIHLRDLAQGPGYKLDQREGATGQEPSCRTRKGGGDEDDDDDDAGGPPPLSWHEARPSSLLVECPWKALGGGACRWAGSGSAWLGFPWDGGELELQLQFQLPLQPLGSFNWEGDDNGKCQATDHRAAANGNANAVTSLGLETVEVQGVSTAPTPTPTTASAQGRGARKRKSFLVLSLGTLDFPLCQDFHPAPSRLRLS</sequence>
<evidence type="ECO:0000256" key="1">
    <source>
        <dbReference type="SAM" id="MobiDB-lite"/>
    </source>
</evidence>